<evidence type="ECO:0000256" key="3">
    <source>
        <dbReference type="ARBA" id="ARBA00022737"/>
    </source>
</evidence>
<comment type="subcellular location">
    <subcellularLocation>
        <location evidence="1">Cytoplasm</location>
    </subcellularLocation>
</comment>
<dbReference type="PANTHER" id="PTHR22904">
    <property type="entry name" value="TPR REPEAT CONTAINING PROTEIN"/>
    <property type="match status" value="1"/>
</dbReference>
<proteinExistence type="predicted"/>
<keyword evidence="2" id="KW-0963">Cytoplasm</keyword>
<evidence type="ECO:0000256" key="5">
    <source>
        <dbReference type="PROSITE-ProRule" id="PRU00339"/>
    </source>
</evidence>
<feature type="repeat" description="TPR" evidence="5">
    <location>
        <begin position="72"/>
        <end position="105"/>
    </location>
</feature>
<dbReference type="FunFam" id="1.25.40.10:FF:000020">
    <property type="entry name" value="Stress-induced phosphoprotein 1"/>
    <property type="match status" value="1"/>
</dbReference>
<sequence length="201" mass="22454">MEQVNLLKDQGNLALSAGNCREAIKSYSTAIELDPQNHVLYSNRSAAHAKAGSYSSALDDANKTVLLNPTWSKGYSRKGSALAYLGRYDEAIATYEKGLELEPGNQQLASGLAEVRKQVEKSKLIEEALIEKLRRNPETREWLKKPENLEMVKGAFAHTELMEKEMQLLSLATIIIMCTIDTFFNDKAAWKYPALLSSLTR</sequence>
<evidence type="ECO:0000313" key="7">
    <source>
        <dbReference type="Proteomes" id="UP000838756"/>
    </source>
</evidence>
<dbReference type="OrthoDB" id="2423701at2759"/>
<dbReference type="InterPro" id="IPR019734">
    <property type="entry name" value="TPR_rpt"/>
</dbReference>
<keyword evidence="3" id="KW-0677">Repeat</keyword>
<evidence type="ECO:0000256" key="4">
    <source>
        <dbReference type="ARBA" id="ARBA00022803"/>
    </source>
</evidence>
<gene>
    <name evidence="6" type="primary">jg24409</name>
    <name evidence="6" type="ORF">PAEG_LOCUS25295</name>
</gene>
<dbReference type="Gene3D" id="1.25.40.10">
    <property type="entry name" value="Tetratricopeptide repeat domain"/>
    <property type="match status" value="1"/>
</dbReference>
<evidence type="ECO:0000313" key="6">
    <source>
        <dbReference type="EMBL" id="CAH2266444.1"/>
    </source>
</evidence>
<dbReference type="Pfam" id="PF13414">
    <property type="entry name" value="TPR_11"/>
    <property type="match status" value="1"/>
</dbReference>
<accession>A0A8S4SD75</accession>
<feature type="repeat" description="TPR" evidence="5">
    <location>
        <begin position="4"/>
        <end position="37"/>
    </location>
</feature>
<keyword evidence="7" id="KW-1185">Reference proteome</keyword>
<comment type="caution">
    <text evidence="6">The sequence shown here is derived from an EMBL/GenBank/DDBJ whole genome shotgun (WGS) entry which is preliminary data.</text>
</comment>
<protein>
    <submittedName>
        <fullName evidence="6">Jg24409 protein</fullName>
    </submittedName>
</protein>
<evidence type="ECO:0000256" key="1">
    <source>
        <dbReference type="ARBA" id="ARBA00004496"/>
    </source>
</evidence>
<dbReference type="AlphaFoldDB" id="A0A8S4SD75"/>
<dbReference type="PROSITE" id="PS50293">
    <property type="entry name" value="TPR_REGION"/>
    <property type="match status" value="1"/>
</dbReference>
<dbReference type="Pfam" id="PF00515">
    <property type="entry name" value="TPR_1"/>
    <property type="match status" value="1"/>
</dbReference>
<dbReference type="PROSITE" id="PS50005">
    <property type="entry name" value="TPR"/>
    <property type="match status" value="2"/>
</dbReference>
<evidence type="ECO:0000256" key="2">
    <source>
        <dbReference type="ARBA" id="ARBA00022490"/>
    </source>
</evidence>
<dbReference type="GO" id="GO:0005737">
    <property type="term" value="C:cytoplasm"/>
    <property type="evidence" value="ECO:0007669"/>
    <property type="project" value="UniProtKB-SubCell"/>
</dbReference>
<dbReference type="SMART" id="SM00028">
    <property type="entry name" value="TPR"/>
    <property type="match status" value="3"/>
</dbReference>
<dbReference type="GO" id="GO:0051879">
    <property type="term" value="F:Hsp90 protein binding"/>
    <property type="evidence" value="ECO:0007669"/>
    <property type="project" value="TreeGrafter"/>
</dbReference>
<keyword evidence="4 5" id="KW-0802">TPR repeat</keyword>
<dbReference type="InterPro" id="IPR011990">
    <property type="entry name" value="TPR-like_helical_dom_sf"/>
</dbReference>
<organism evidence="6 7">
    <name type="scientific">Pararge aegeria aegeria</name>
    <dbReference type="NCBI Taxonomy" id="348720"/>
    <lineage>
        <taxon>Eukaryota</taxon>
        <taxon>Metazoa</taxon>
        <taxon>Ecdysozoa</taxon>
        <taxon>Arthropoda</taxon>
        <taxon>Hexapoda</taxon>
        <taxon>Insecta</taxon>
        <taxon>Pterygota</taxon>
        <taxon>Neoptera</taxon>
        <taxon>Endopterygota</taxon>
        <taxon>Lepidoptera</taxon>
        <taxon>Glossata</taxon>
        <taxon>Ditrysia</taxon>
        <taxon>Papilionoidea</taxon>
        <taxon>Nymphalidae</taxon>
        <taxon>Satyrinae</taxon>
        <taxon>Satyrini</taxon>
        <taxon>Parargina</taxon>
        <taxon>Pararge</taxon>
    </lineage>
</organism>
<reference evidence="6" key="1">
    <citation type="submission" date="2022-03" db="EMBL/GenBank/DDBJ databases">
        <authorList>
            <person name="Lindestad O."/>
        </authorList>
    </citation>
    <scope>NUCLEOTIDE SEQUENCE</scope>
</reference>
<dbReference type="Proteomes" id="UP000838756">
    <property type="component" value="Unassembled WGS sequence"/>
</dbReference>
<name>A0A8S4SD75_9NEOP</name>
<dbReference type="PANTHER" id="PTHR22904:SF523">
    <property type="entry name" value="STRESS-INDUCED-PHOSPHOPROTEIN 1"/>
    <property type="match status" value="1"/>
</dbReference>
<dbReference type="SUPFAM" id="SSF48452">
    <property type="entry name" value="TPR-like"/>
    <property type="match status" value="1"/>
</dbReference>
<dbReference type="EMBL" id="CAKXAJ010026309">
    <property type="protein sequence ID" value="CAH2266444.1"/>
    <property type="molecule type" value="Genomic_DNA"/>
</dbReference>